<feature type="domain" description="J" evidence="2">
    <location>
        <begin position="33"/>
        <end position="113"/>
    </location>
</feature>
<feature type="compositionally biased region" description="Polar residues" evidence="1">
    <location>
        <begin position="127"/>
        <end position="140"/>
    </location>
</feature>
<reference evidence="3 4" key="1">
    <citation type="journal article" date="2015" name="Genome Biol. Evol.">
        <title>Comparative Genomics of a Bacterivorous Green Alga Reveals Evolutionary Causalities and Consequences of Phago-Mixotrophic Mode of Nutrition.</title>
        <authorList>
            <person name="Burns J.A."/>
            <person name="Paasch A."/>
            <person name="Narechania A."/>
            <person name="Kim E."/>
        </authorList>
    </citation>
    <scope>NUCLEOTIDE SEQUENCE [LARGE SCALE GENOMIC DNA]</scope>
    <source>
        <strain evidence="3 4">PLY_AMNH</strain>
    </source>
</reference>
<dbReference type="Pfam" id="PF00226">
    <property type="entry name" value="DnaJ"/>
    <property type="match status" value="1"/>
</dbReference>
<feature type="region of interest" description="Disordered" evidence="1">
    <location>
        <begin position="234"/>
        <end position="254"/>
    </location>
</feature>
<dbReference type="CDD" id="cd06257">
    <property type="entry name" value="DnaJ"/>
    <property type="match status" value="1"/>
</dbReference>
<dbReference type="SUPFAM" id="SSF46565">
    <property type="entry name" value="Chaperone J-domain"/>
    <property type="match status" value="1"/>
</dbReference>
<dbReference type="EMBL" id="LGRX02010471">
    <property type="protein sequence ID" value="KAK3270316.1"/>
    <property type="molecule type" value="Genomic_DNA"/>
</dbReference>
<dbReference type="PANTHER" id="PTHR45286:SF1">
    <property type="entry name" value="CHAPERONE DNAJ-DOMAIN SUPERFAMILY PROTEIN"/>
    <property type="match status" value="1"/>
</dbReference>
<dbReference type="Proteomes" id="UP001190700">
    <property type="component" value="Unassembled WGS sequence"/>
</dbReference>
<evidence type="ECO:0000313" key="3">
    <source>
        <dbReference type="EMBL" id="KAK3270316.1"/>
    </source>
</evidence>
<organism evidence="3 4">
    <name type="scientific">Cymbomonas tetramitiformis</name>
    <dbReference type="NCBI Taxonomy" id="36881"/>
    <lineage>
        <taxon>Eukaryota</taxon>
        <taxon>Viridiplantae</taxon>
        <taxon>Chlorophyta</taxon>
        <taxon>Pyramimonadophyceae</taxon>
        <taxon>Pyramimonadales</taxon>
        <taxon>Pyramimonadaceae</taxon>
        <taxon>Cymbomonas</taxon>
    </lineage>
</organism>
<proteinExistence type="predicted"/>
<accession>A0AAE0L312</accession>
<dbReference type="InterPro" id="IPR001623">
    <property type="entry name" value="DnaJ_domain"/>
</dbReference>
<feature type="region of interest" description="Disordered" evidence="1">
    <location>
        <begin position="121"/>
        <end position="146"/>
    </location>
</feature>
<comment type="caution">
    <text evidence="3">The sequence shown here is derived from an EMBL/GenBank/DDBJ whole genome shotgun (WGS) entry which is preliminary data.</text>
</comment>
<dbReference type="PANTHER" id="PTHR45286">
    <property type="entry name" value="CHAPERONE DNAJ-DOMAIN SUPERFAMILY PROTEIN"/>
    <property type="match status" value="1"/>
</dbReference>
<protein>
    <recommendedName>
        <fullName evidence="2">J domain-containing protein</fullName>
    </recommendedName>
</protein>
<dbReference type="PROSITE" id="PS50076">
    <property type="entry name" value="DNAJ_2"/>
    <property type="match status" value="1"/>
</dbReference>
<name>A0AAE0L312_9CHLO</name>
<sequence>MPIPSPAYAFCSADLQTRWRVYAYIQEPHICVLPLRLLALAVSDDCTSLPWVGGVDLGQIKDAFRDRAKELHPDSSTATNDFNKADHEAFARLVDAREVLGCPKKRALYDLNLESGGFTAGAEKTTTESNTNSRQASNNKTKYRRRRTVTDEELRSWLAEHEQSLTNTDYERQLRRELQDALINAYLGPELEEATRRQFPYFFEGEERSSSGEPDVLQLVSGRTLLGVVRSREAPNALSGRASPSEAAHATDRCEGYGSGGPAVSSKELDLLYGECGVVRSSTLTTVACPDDGVPKECVTLHQDGEVRHRIFGLQQAMDPQNFGAAMSVHNAAGHKLLSGLHFTSPGVTHVQWHTSNGQCLWRCRRAHLPPAYLWLFPPRSANHSIGGWYFERYGRGSDELEAQLDATIPVLMAAHITIAQEHRRSRTQRQGPSHGAIRSMVEWLPKAMSHIRWWPTKT</sequence>
<evidence type="ECO:0000259" key="2">
    <source>
        <dbReference type="PROSITE" id="PS50076"/>
    </source>
</evidence>
<evidence type="ECO:0000313" key="4">
    <source>
        <dbReference type="Proteomes" id="UP001190700"/>
    </source>
</evidence>
<keyword evidence="4" id="KW-1185">Reference proteome</keyword>
<dbReference type="InterPro" id="IPR036869">
    <property type="entry name" value="J_dom_sf"/>
</dbReference>
<dbReference type="Gene3D" id="1.10.287.110">
    <property type="entry name" value="DnaJ domain"/>
    <property type="match status" value="1"/>
</dbReference>
<gene>
    <name evidence="3" type="ORF">CYMTET_21280</name>
</gene>
<dbReference type="AlphaFoldDB" id="A0AAE0L312"/>
<evidence type="ECO:0000256" key="1">
    <source>
        <dbReference type="SAM" id="MobiDB-lite"/>
    </source>
</evidence>